<protein>
    <submittedName>
        <fullName evidence="1">Uncharacterized protein</fullName>
    </submittedName>
</protein>
<sequence length="110" mass="12835">MEEFVFLHLIQDLEEAEIQANEGNRQKLNPRDPFVELDDDQFIKIFRLSKDLCRFVIESVTPFMSPKRRNTDLSISTRNLEACRNLKNSIDQIEQSRIISVAPIPGHLHN</sequence>
<keyword evidence="2" id="KW-1185">Reference proteome</keyword>
<dbReference type="EMBL" id="JANEYG010000360">
    <property type="protein sequence ID" value="KAJ8910058.1"/>
    <property type="molecule type" value="Genomic_DNA"/>
</dbReference>
<organism evidence="1 2">
    <name type="scientific">Exocentrus adspersus</name>
    <dbReference type="NCBI Taxonomy" id="1586481"/>
    <lineage>
        <taxon>Eukaryota</taxon>
        <taxon>Metazoa</taxon>
        <taxon>Ecdysozoa</taxon>
        <taxon>Arthropoda</taxon>
        <taxon>Hexapoda</taxon>
        <taxon>Insecta</taxon>
        <taxon>Pterygota</taxon>
        <taxon>Neoptera</taxon>
        <taxon>Endopterygota</taxon>
        <taxon>Coleoptera</taxon>
        <taxon>Polyphaga</taxon>
        <taxon>Cucujiformia</taxon>
        <taxon>Chrysomeloidea</taxon>
        <taxon>Cerambycidae</taxon>
        <taxon>Lamiinae</taxon>
        <taxon>Acanthocinini</taxon>
        <taxon>Exocentrus</taxon>
    </lineage>
</organism>
<gene>
    <name evidence="1" type="ORF">NQ315_013313</name>
</gene>
<accession>A0AAV8V7K4</accession>
<evidence type="ECO:0000313" key="2">
    <source>
        <dbReference type="Proteomes" id="UP001159042"/>
    </source>
</evidence>
<dbReference type="Proteomes" id="UP001159042">
    <property type="component" value="Unassembled WGS sequence"/>
</dbReference>
<comment type="caution">
    <text evidence="1">The sequence shown here is derived from an EMBL/GenBank/DDBJ whole genome shotgun (WGS) entry which is preliminary data.</text>
</comment>
<evidence type="ECO:0000313" key="1">
    <source>
        <dbReference type="EMBL" id="KAJ8910058.1"/>
    </source>
</evidence>
<proteinExistence type="predicted"/>
<name>A0AAV8V7K4_9CUCU</name>
<reference evidence="1 2" key="1">
    <citation type="journal article" date="2023" name="Insect Mol. Biol.">
        <title>Genome sequencing provides insights into the evolution of gene families encoding plant cell wall-degrading enzymes in longhorned beetles.</title>
        <authorList>
            <person name="Shin N.R."/>
            <person name="Okamura Y."/>
            <person name="Kirsch R."/>
            <person name="Pauchet Y."/>
        </authorList>
    </citation>
    <scope>NUCLEOTIDE SEQUENCE [LARGE SCALE GENOMIC DNA]</scope>
    <source>
        <strain evidence="1">EAD_L_NR</strain>
    </source>
</reference>
<dbReference type="AlphaFoldDB" id="A0AAV8V7K4"/>